<dbReference type="AlphaFoldDB" id="A0A6A0A8X1"/>
<sequence>MWAVLAGSWLACQGPSLFTYSWDDSVADPFRELVVAWLQEAKAAYLMRRAHSQHADALQAALPGSNAKPATASLMSKL</sequence>
<gene>
    <name evidence="1" type="ORF">HaLaN_27789</name>
</gene>
<keyword evidence="2" id="KW-1185">Reference proteome</keyword>
<evidence type="ECO:0000313" key="2">
    <source>
        <dbReference type="Proteomes" id="UP000485058"/>
    </source>
</evidence>
<proteinExistence type="predicted"/>
<reference evidence="1 2" key="1">
    <citation type="submission" date="2020-02" db="EMBL/GenBank/DDBJ databases">
        <title>Draft genome sequence of Haematococcus lacustris strain NIES-144.</title>
        <authorList>
            <person name="Morimoto D."/>
            <person name="Nakagawa S."/>
            <person name="Yoshida T."/>
            <person name="Sawayama S."/>
        </authorList>
    </citation>
    <scope>NUCLEOTIDE SEQUENCE [LARGE SCALE GENOMIC DNA]</scope>
    <source>
        <strain evidence="1 2">NIES-144</strain>
    </source>
</reference>
<evidence type="ECO:0000313" key="1">
    <source>
        <dbReference type="EMBL" id="GFH29169.1"/>
    </source>
</evidence>
<dbReference type="Proteomes" id="UP000485058">
    <property type="component" value="Unassembled WGS sequence"/>
</dbReference>
<name>A0A6A0A8X1_HAELA</name>
<comment type="caution">
    <text evidence="1">The sequence shown here is derived from an EMBL/GenBank/DDBJ whole genome shotgun (WGS) entry which is preliminary data.</text>
</comment>
<organism evidence="1 2">
    <name type="scientific">Haematococcus lacustris</name>
    <name type="common">Green alga</name>
    <name type="synonym">Haematococcus pluvialis</name>
    <dbReference type="NCBI Taxonomy" id="44745"/>
    <lineage>
        <taxon>Eukaryota</taxon>
        <taxon>Viridiplantae</taxon>
        <taxon>Chlorophyta</taxon>
        <taxon>core chlorophytes</taxon>
        <taxon>Chlorophyceae</taxon>
        <taxon>CS clade</taxon>
        <taxon>Chlamydomonadales</taxon>
        <taxon>Haematococcaceae</taxon>
        <taxon>Haematococcus</taxon>
    </lineage>
</organism>
<dbReference type="EMBL" id="BLLF01004217">
    <property type="protein sequence ID" value="GFH29169.1"/>
    <property type="molecule type" value="Genomic_DNA"/>
</dbReference>
<accession>A0A6A0A8X1</accession>
<protein>
    <submittedName>
        <fullName evidence="1">Uncharacterized protein</fullName>
    </submittedName>
</protein>